<proteinExistence type="inferred from homology"/>
<dbReference type="EMBL" id="KN882045">
    <property type="protein sequence ID" value="KIY45935.1"/>
    <property type="molecule type" value="Genomic_DNA"/>
</dbReference>
<dbReference type="EC" id="3.2.1.22" evidence="3"/>
<keyword evidence="9" id="KW-1185">Reference proteome</keyword>
<evidence type="ECO:0000256" key="4">
    <source>
        <dbReference type="ARBA" id="ARBA00022729"/>
    </source>
</evidence>
<comment type="catalytic activity">
    <reaction evidence="1">
        <text>Hydrolysis of terminal, non-reducing alpha-D-galactose residues in alpha-D-galactosides, including galactose oligosaccharides, galactomannans and galactolipids.</text>
        <dbReference type="EC" id="3.2.1.22"/>
    </reaction>
</comment>
<dbReference type="InterPro" id="IPR013780">
    <property type="entry name" value="Glyco_hydro_b"/>
</dbReference>
<protein>
    <recommendedName>
        <fullName evidence="3">alpha-galactosidase</fullName>
        <ecNumber evidence="3">3.2.1.22</ecNumber>
    </recommendedName>
</protein>
<dbReference type="SUPFAM" id="SSF51445">
    <property type="entry name" value="(Trans)glycosidases"/>
    <property type="match status" value="1"/>
</dbReference>
<dbReference type="Gene3D" id="3.20.20.70">
    <property type="entry name" value="Aldolase class I"/>
    <property type="match status" value="1"/>
</dbReference>
<dbReference type="Pfam" id="PF17801">
    <property type="entry name" value="Melibiase_C"/>
    <property type="match status" value="1"/>
</dbReference>
<evidence type="ECO:0000313" key="8">
    <source>
        <dbReference type="EMBL" id="KIY45935.1"/>
    </source>
</evidence>
<dbReference type="Proteomes" id="UP000054144">
    <property type="component" value="Unassembled WGS sequence"/>
</dbReference>
<name>A0A0D7A5F1_9AGAR</name>
<dbReference type="AlphaFoldDB" id="A0A0D7A5F1"/>
<organism evidence="8 9">
    <name type="scientific">Fistulina hepatica ATCC 64428</name>
    <dbReference type="NCBI Taxonomy" id="1128425"/>
    <lineage>
        <taxon>Eukaryota</taxon>
        <taxon>Fungi</taxon>
        <taxon>Dikarya</taxon>
        <taxon>Basidiomycota</taxon>
        <taxon>Agaricomycotina</taxon>
        <taxon>Agaricomycetes</taxon>
        <taxon>Agaricomycetidae</taxon>
        <taxon>Agaricales</taxon>
        <taxon>Fistulinaceae</taxon>
        <taxon>Fistulina</taxon>
    </lineage>
</organism>
<dbReference type="Gene3D" id="2.60.40.1180">
    <property type="entry name" value="Golgi alpha-mannosidase II"/>
    <property type="match status" value="1"/>
</dbReference>
<dbReference type="GO" id="GO:0005975">
    <property type="term" value="P:carbohydrate metabolic process"/>
    <property type="evidence" value="ECO:0007669"/>
    <property type="project" value="InterPro"/>
</dbReference>
<evidence type="ECO:0000256" key="5">
    <source>
        <dbReference type="ARBA" id="ARBA00022801"/>
    </source>
</evidence>
<evidence type="ECO:0000256" key="6">
    <source>
        <dbReference type="ARBA" id="ARBA00023295"/>
    </source>
</evidence>
<dbReference type="InterPro" id="IPR002241">
    <property type="entry name" value="Glyco_hydro_27"/>
</dbReference>
<comment type="similarity">
    <text evidence="2">Belongs to the glycosyl hydrolase 27 family.</text>
</comment>
<sequence>MPAINSQFFETQQVLTYTTTTPNGFYGPTHGWNSFGLQANPTTMSPSFVFNQTSVMTQCEVLATTLAGSGYTYCSLDSGWSIGDHGDVYGRLVNEPDIFPNMTALADYLHAIGLQLGVYVVPGAFISDENKTVYDTDVVIGSICSGDNGLDRCNFNYTLYGVQEWHNSVVNLFAEWGVDFIKLDFITPGSPSNGANLPDDSSGAVLAFHRAIAQASRPMRLNIGWKLDRSRKLNAIWNQTSESVRVDQDINNGGSSTFVDWSTVQRTIDNYRSYISVRRRDDGVGVPMAVHPSLDALYVGNNASVSGVTDVQRQTIMTHWIGAGADLIIDSDLTNLDDFGIALLTNNEALAVADFTARYPMQPRNPGTGGYDSQQLQAWIAGPGEDGMAIVVLVNYGPDLASGGYATYEPGTLKVSVTWRDLGLAGNSYSVRDVWNDQDLGVIATGLSATLDEGESTLYIVQA</sequence>
<dbReference type="GO" id="GO:0004557">
    <property type="term" value="F:alpha-galactosidase activity"/>
    <property type="evidence" value="ECO:0007669"/>
    <property type="project" value="UniProtKB-EC"/>
</dbReference>
<dbReference type="Pfam" id="PF16499">
    <property type="entry name" value="Melibiase_2"/>
    <property type="match status" value="2"/>
</dbReference>
<dbReference type="CDD" id="cd14792">
    <property type="entry name" value="GH27"/>
    <property type="match status" value="1"/>
</dbReference>
<feature type="domain" description="Alpha galactosidase C-terminal" evidence="7">
    <location>
        <begin position="375"/>
        <end position="459"/>
    </location>
</feature>
<reference evidence="8 9" key="1">
    <citation type="journal article" date="2015" name="Fungal Genet. Biol.">
        <title>Evolution of novel wood decay mechanisms in Agaricales revealed by the genome sequences of Fistulina hepatica and Cylindrobasidium torrendii.</title>
        <authorList>
            <person name="Floudas D."/>
            <person name="Held B.W."/>
            <person name="Riley R."/>
            <person name="Nagy L.G."/>
            <person name="Koehler G."/>
            <person name="Ransdell A.S."/>
            <person name="Younus H."/>
            <person name="Chow J."/>
            <person name="Chiniquy J."/>
            <person name="Lipzen A."/>
            <person name="Tritt A."/>
            <person name="Sun H."/>
            <person name="Haridas S."/>
            <person name="LaButti K."/>
            <person name="Ohm R.A."/>
            <person name="Kues U."/>
            <person name="Blanchette R.A."/>
            <person name="Grigoriev I.V."/>
            <person name="Minto R.E."/>
            <person name="Hibbett D.S."/>
        </authorList>
    </citation>
    <scope>NUCLEOTIDE SEQUENCE [LARGE SCALE GENOMIC DNA]</scope>
    <source>
        <strain evidence="8 9">ATCC 64428</strain>
    </source>
</reference>
<dbReference type="InterPro" id="IPR041233">
    <property type="entry name" value="Melibiase_C"/>
</dbReference>
<dbReference type="OrthoDB" id="5795902at2759"/>
<accession>A0A0D7A5F1</accession>
<keyword evidence="6" id="KW-0326">Glycosidase</keyword>
<dbReference type="SUPFAM" id="SSF51011">
    <property type="entry name" value="Glycosyl hydrolase domain"/>
    <property type="match status" value="1"/>
</dbReference>
<dbReference type="InterPro" id="IPR017853">
    <property type="entry name" value="GH"/>
</dbReference>
<gene>
    <name evidence="8" type="ORF">FISHEDRAFT_66711</name>
</gene>
<keyword evidence="5 8" id="KW-0378">Hydrolase</keyword>
<evidence type="ECO:0000256" key="3">
    <source>
        <dbReference type="ARBA" id="ARBA00012755"/>
    </source>
</evidence>
<dbReference type="PANTHER" id="PTHR11452:SF33">
    <property type="entry name" value="ALPHA-GALACTOSIDASE 2"/>
    <property type="match status" value="1"/>
</dbReference>
<keyword evidence="4" id="KW-0732">Signal</keyword>
<evidence type="ECO:0000256" key="2">
    <source>
        <dbReference type="ARBA" id="ARBA00009743"/>
    </source>
</evidence>
<evidence type="ECO:0000313" key="9">
    <source>
        <dbReference type="Proteomes" id="UP000054144"/>
    </source>
</evidence>
<evidence type="ECO:0000256" key="1">
    <source>
        <dbReference type="ARBA" id="ARBA00001255"/>
    </source>
</evidence>
<dbReference type="PANTHER" id="PTHR11452">
    <property type="entry name" value="ALPHA-GALACTOSIDASE/ALPHA-N-ACETYLGALACTOSAMINIDASE"/>
    <property type="match status" value="1"/>
</dbReference>
<dbReference type="InterPro" id="IPR013785">
    <property type="entry name" value="Aldolase_TIM"/>
</dbReference>
<evidence type="ECO:0000259" key="7">
    <source>
        <dbReference type="Pfam" id="PF17801"/>
    </source>
</evidence>